<gene>
    <name evidence="5" type="ORF">BCM14_1868</name>
</gene>
<name>A0A2T0XGV2_9BURK</name>
<feature type="chain" id="PRO_5015721411" evidence="3">
    <location>
        <begin position="29"/>
        <end position="441"/>
    </location>
</feature>
<dbReference type="EMBL" id="PVTV01000013">
    <property type="protein sequence ID" value="PRY98151.1"/>
    <property type="molecule type" value="Genomic_DNA"/>
</dbReference>
<feature type="signal peptide" evidence="3">
    <location>
        <begin position="1"/>
        <end position="28"/>
    </location>
</feature>
<evidence type="ECO:0000259" key="4">
    <source>
        <dbReference type="Pfam" id="PF13458"/>
    </source>
</evidence>
<protein>
    <submittedName>
        <fullName evidence="5">Amino acid/amide ABC transporter substrate-binding protein (HAAT family)</fullName>
    </submittedName>
</protein>
<comment type="similarity">
    <text evidence="1">Belongs to the leucine-binding protein family.</text>
</comment>
<keyword evidence="2 3" id="KW-0732">Signal</keyword>
<proteinExistence type="inferred from homology"/>
<dbReference type="Gene3D" id="3.40.50.2300">
    <property type="match status" value="2"/>
</dbReference>
<organism evidence="5 6">
    <name type="scientific">Jezberella montanilacus</name>
    <dbReference type="NCBI Taxonomy" id="323426"/>
    <lineage>
        <taxon>Bacteria</taxon>
        <taxon>Pseudomonadati</taxon>
        <taxon>Pseudomonadota</taxon>
        <taxon>Betaproteobacteria</taxon>
        <taxon>Burkholderiales</taxon>
        <taxon>Alcaligenaceae</taxon>
        <taxon>Jezberella</taxon>
    </lineage>
</organism>
<dbReference type="Pfam" id="PF13458">
    <property type="entry name" value="Peripla_BP_6"/>
    <property type="match status" value="1"/>
</dbReference>
<dbReference type="PANTHER" id="PTHR47235:SF1">
    <property type="entry name" value="BLR6548 PROTEIN"/>
    <property type="match status" value="1"/>
</dbReference>
<dbReference type="InterPro" id="IPR028081">
    <property type="entry name" value="Leu-bd"/>
</dbReference>
<evidence type="ECO:0000256" key="2">
    <source>
        <dbReference type="ARBA" id="ARBA00022729"/>
    </source>
</evidence>
<keyword evidence="6" id="KW-1185">Reference proteome</keyword>
<evidence type="ECO:0000256" key="1">
    <source>
        <dbReference type="ARBA" id="ARBA00010062"/>
    </source>
</evidence>
<dbReference type="PANTHER" id="PTHR47235">
    <property type="entry name" value="BLR6548 PROTEIN"/>
    <property type="match status" value="1"/>
</dbReference>
<accession>A0A2T0XGV2</accession>
<reference evidence="5 6" key="1">
    <citation type="submission" date="2018-03" db="EMBL/GenBank/DDBJ databases">
        <title>Genomic Encyclopedia of Type Strains, Phase III (KMG-III): the genomes of soil and plant-associated and newly described type strains.</title>
        <authorList>
            <person name="Whitman W."/>
        </authorList>
    </citation>
    <scope>NUCLEOTIDE SEQUENCE [LARGE SCALE GENOMIC DNA]</scope>
    <source>
        <strain evidence="5 6">MWH-P2sevCIIIb</strain>
    </source>
</reference>
<evidence type="ECO:0000313" key="6">
    <source>
        <dbReference type="Proteomes" id="UP000238308"/>
    </source>
</evidence>
<dbReference type="SUPFAM" id="SSF53822">
    <property type="entry name" value="Periplasmic binding protein-like I"/>
    <property type="match status" value="1"/>
</dbReference>
<dbReference type="InterPro" id="IPR028082">
    <property type="entry name" value="Peripla_BP_I"/>
</dbReference>
<sequence length="441" mass="48186">MKVKRIKTLVTGLALAGGLLALSAPAMADEQFVPLLTYRTGSFAPLGIPWADGKMDYLKLVNARGGINGVKIIFEECETAYATDRGVECYERLKAHAPTGASAYDPQSTGITFAVSDKAPGDKEPILTVGYGLSQSTDGSVFPWNFPLLGTYWTAADIMIQDIAKKEGGMDKLKGKKIALVYHDSPYGKEPIPLLQKRAQLLGFEFLPYPVTAPGVEQKSTWLQIRQNKPDYVLLWSAGIMTPTALREAQGVGYPREKMYGIWWAGSEGDVKDLGAVAKGYNVITIANSVAKGKVHDELKAKVYDKGDGTDTAGNTVGTLAHTRGMIISMLTVEAIRTAQEKYGKGKSVTPEQVRWGLEHLDLTQARLDEIGFTDIMRPVKTSCSNHTGDDWARIVQWDGAKFQLVSDWYRSDKAVIEPLIKEAAAKYAKDKNVTPVTCTD</sequence>
<evidence type="ECO:0000313" key="5">
    <source>
        <dbReference type="EMBL" id="PRY98151.1"/>
    </source>
</evidence>
<dbReference type="Proteomes" id="UP000238308">
    <property type="component" value="Unassembled WGS sequence"/>
</dbReference>
<feature type="domain" description="Leucine-binding protein" evidence="4">
    <location>
        <begin position="33"/>
        <end position="400"/>
    </location>
</feature>
<dbReference type="CDD" id="cd06334">
    <property type="entry name" value="PBP1_ABC_ligand_binding-like"/>
    <property type="match status" value="1"/>
</dbReference>
<comment type="caution">
    <text evidence="5">The sequence shown here is derived from an EMBL/GenBank/DDBJ whole genome shotgun (WGS) entry which is preliminary data.</text>
</comment>
<dbReference type="AlphaFoldDB" id="A0A2T0XGV2"/>
<dbReference type="OrthoDB" id="5297022at2"/>
<dbReference type="RefSeq" id="WP_106227757.1">
    <property type="nucleotide sequence ID" value="NZ_PVTV01000013.1"/>
</dbReference>
<evidence type="ECO:0000256" key="3">
    <source>
        <dbReference type="SAM" id="SignalP"/>
    </source>
</evidence>